<reference evidence="1" key="1">
    <citation type="submission" date="2022-04" db="EMBL/GenBank/DDBJ databases">
        <title>Jade perch genome.</title>
        <authorList>
            <person name="Chao B."/>
        </authorList>
    </citation>
    <scope>NUCLEOTIDE SEQUENCE</scope>
    <source>
        <strain evidence="1">CB-2022</strain>
    </source>
</reference>
<sequence>MAHCGSSEPGSKAQPPRPDGIMPPQQGGVDQSMKPVLFEIFGEIWTVQSRLGQGVSASVYQVSSGRATTAAVKEFQADTQGGDYGYHKERSVLEDIQGHKNIGNNIMPSLKHMHVLQADSCSKTMTLYGVFTNHSCMGVATRCLLLELLDVSVSELLVRGSCGTQGGRPQQGHSMWLVQHCARDILEALAFLHREGYVHADLKPRNILWSADDECFKLIDFGLSFKEGNQDVKYIQTDGYRAPEAEFQNSLAQAGVEGDSGCTSAVDLWSLGIILLEMFSGMKLKDTVRSQEWKDNSAAIVDHIFASNSLVCPAIPVYHLRDLIKSMLLNDPKQRCTADTALLSPFFSIPFAPHIEDLVLLPSPVLRLLNLIDDSHLHNEEEYEDILEDMKEECQKYGSVVSLLIPKENPGKGQVFVEYANSSDSKEAQRLLTGRTFDGKFVVATFYPLSAYKRGYLYQTVQ</sequence>
<evidence type="ECO:0000313" key="2">
    <source>
        <dbReference type="Proteomes" id="UP000831701"/>
    </source>
</evidence>
<accession>A0ACB8WKB6</accession>
<evidence type="ECO:0000313" key="1">
    <source>
        <dbReference type="EMBL" id="KAI3368110.1"/>
    </source>
</evidence>
<proteinExistence type="predicted"/>
<organism evidence="1 2">
    <name type="scientific">Scortum barcoo</name>
    <name type="common">barcoo grunter</name>
    <dbReference type="NCBI Taxonomy" id="214431"/>
    <lineage>
        <taxon>Eukaryota</taxon>
        <taxon>Metazoa</taxon>
        <taxon>Chordata</taxon>
        <taxon>Craniata</taxon>
        <taxon>Vertebrata</taxon>
        <taxon>Euteleostomi</taxon>
        <taxon>Actinopterygii</taxon>
        <taxon>Neopterygii</taxon>
        <taxon>Teleostei</taxon>
        <taxon>Neoteleostei</taxon>
        <taxon>Acanthomorphata</taxon>
        <taxon>Eupercaria</taxon>
        <taxon>Centrarchiformes</taxon>
        <taxon>Terapontoidei</taxon>
        <taxon>Terapontidae</taxon>
        <taxon>Scortum</taxon>
    </lineage>
</organism>
<comment type="caution">
    <text evidence="1">The sequence shown here is derived from an EMBL/GenBank/DDBJ whole genome shotgun (WGS) entry which is preliminary data.</text>
</comment>
<name>A0ACB8WKB6_9TELE</name>
<dbReference type="Proteomes" id="UP000831701">
    <property type="component" value="Chromosome 8"/>
</dbReference>
<protein>
    <submittedName>
        <fullName evidence="1">Uncharacterized protein</fullName>
    </submittedName>
</protein>
<dbReference type="EMBL" id="CM041538">
    <property type="protein sequence ID" value="KAI3368110.1"/>
    <property type="molecule type" value="Genomic_DNA"/>
</dbReference>
<keyword evidence="2" id="KW-1185">Reference proteome</keyword>
<gene>
    <name evidence="1" type="ORF">L3Q82_007845</name>
</gene>